<dbReference type="PANTHER" id="PTHR13516">
    <property type="entry name" value="RIBONUCLEASE P SUBUNIT P25"/>
    <property type="match status" value="1"/>
</dbReference>
<dbReference type="SUPFAM" id="SSF82704">
    <property type="entry name" value="AlbA-like"/>
    <property type="match status" value="1"/>
</dbReference>
<dbReference type="OMA" id="RNLPVIW"/>
<dbReference type="STRING" id="296587.C1E3B6"/>
<dbReference type="GO" id="GO:0000172">
    <property type="term" value="C:ribonuclease MRP complex"/>
    <property type="evidence" value="ECO:0007669"/>
    <property type="project" value="TreeGrafter"/>
</dbReference>
<dbReference type="GO" id="GO:0005634">
    <property type="term" value="C:nucleus"/>
    <property type="evidence" value="ECO:0007669"/>
    <property type="project" value="UniProtKB-SubCell"/>
</dbReference>
<dbReference type="GeneID" id="8242556"/>
<proteinExistence type="inferred from homology"/>
<feature type="region of interest" description="Disordered" evidence="4">
    <location>
        <begin position="1"/>
        <end position="20"/>
    </location>
</feature>
<dbReference type="eggNOG" id="KOG2567">
    <property type="taxonomic scope" value="Eukaryota"/>
</dbReference>
<dbReference type="Gene3D" id="3.30.110.20">
    <property type="entry name" value="Alba-like domain"/>
    <property type="match status" value="1"/>
</dbReference>
<dbReference type="GO" id="GO:0003723">
    <property type="term" value="F:RNA binding"/>
    <property type="evidence" value="ECO:0007669"/>
    <property type="project" value="TreeGrafter"/>
</dbReference>
<feature type="domain" description="DNA/RNA-binding protein Alba-like" evidence="5">
    <location>
        <begin position="20"/>
        <end position="81"/>
    </location>
</feature>
<evidence type="ECO:0000256" key="3">
    <source>
        <dbReference type="ARBA" id="ARBA00023242"/>
    </source>
</evidence>
<sequence length="135" mass="14714">MDRYVKVDAPSPSLPTDDDEVRVTTGGKIRDVVEYSLARLEDASQGRVTLAGVGKAITKVITVAEILKRRVAGLHQRTSLHTLEMDETFEPKDEGLNVVRRKRRVGAVTVTLCGDISRIDAGAVGYQAPVPEDEV</sequence>
<evidence type="ECO:0000256" key="4">
    <source>
        <dbReference type="SAM" id="MobiDB-lite"/>
    </source>
</evidence>
<reference evidence="6 7" key="1">
    <citation type="journal article" date="2009" name="Science">
        <title>Green evolution and dynamic adaptations revealed by genomes of the marine picoeukaryotes Micromonas.</title>
        <authorList>
            <person name="Worden A.Z."/>
            <person name="Lee J.H."/>
            <person name="Mock T."/>
            <person name="Rouze P."/>
            <person name="Simmons M.P."/>
            <person name="Aerts A.L."/>
            <person name="Allen A.E."/>
            <person name="Cuvelier M.L."/>
            <person name="Derelle E."/>
            <person name="Everett M.V."/>
            <person name="Foulon E."/>
            <person name="Grimwood J."/>
            <person name="Gundlach H."/>
            <person name="Henrissat B."/>
            <person name="Napoli C."/>
            <person name="McDonald S.M."/>
            <person name="Parker M.S."/>
            <person name="Rombauts S."/>
            <person name="Salamov A."/>
            <person name="Von Dassow P."/>
            <person name="Badger J.H."/>
            <person name="Coutinho P.M."/>
            <person name="Demir E."/>
            <person name="Dubchak I."/>
            <person name="Gentemann C."/>
            <person name="Eikrem W."/>
            <person name="Gready J.E."/>
            <person name="John U."/>
            <person name="Lanier W."/>
            <person name="Lindquist E.A."/>
            <person name="Lucas S."/>
            <person name="Mayer K.F."/>
            <person name="Moreau H."/>
            <person name="Not F."/>
            <person name="Otillar R."/>
            <person name="Panaud O."/>
            <person name="Pangilinan J."/>
            <person name="Paulsen I."/>
            <person name="Piegu B."/>
            <person name="Poliakov A."/>
            <person name="Robbens S."/>
            <person name="Schmutz J."/>
            <person name="Toulza E."/>
            <person name="Wyss T."/>
            <person name="Zelensky A."/>
            <person name="Zhou K."/>
            <person name="Armbrust E.V."/>
            <person name="Bhattacharya D."/>
            <person name="Goodenough U.W."/>
            <person name="Van de Peer Y."/>
            <person name="Grigoriev I.V."/>
        </authorList>
    </citation>
    <scope>NUCLEOTIDE SEQUENCE [LARGE SCALE GENOMIC DNA]</scope>
    <source>
        <strain evidence="7">RCC299 / NOUM17</strain>
    </source>
</reference>
<gene>
    <name evidence="6" type="ORF">MICPUN_72186</name>
</gene>
<dbReference type="InterPro" id="IPR051958">
    <property type="entry name" value="Alba-like_NAB"/>
</dbReference>
<accession>C1E3B6</accession>
<evidence type="ECO:0000256" key="1">
    <source>
        <dbReference type="ARBA" id="ARBA00004123"/>
    </source>
</evidence>
<comment type="subcellular location">
    <subcellularLocation>
        <location evidence="1">Nucleus</location>
    </subcellularLocation>
</comment>
<dbReference type="GO" id="GO:0001682">
    <property type="term" value="P:tRNA 5'-leader removal"/>
    <property type="evidence" value="ECO:0007669"/>
    <property type="project" value="TreeGrafter"/>
</dbReference>
<dbReference type="EMBL" id="CP001325">
    <property type="protein sequence ID" value="ACO62528.1"/>
    <property type="molecule type" value="Genomic_DNA"/>
</dbReference>
<name>C1E3B6_MICCC</name>
<dbReference type="RefSeq" id="XP_002501270.1">
    <property type="nucleotide sequence ID" value="XM_002501224.1"/>
</dbReference>
<protein>
    <recommendedName>
        <fullName evidence="5">DNA/RNA-binding protein Alba-like domain-containing protein</fullName>
    </recommendedName>
</protein>
<evidence type="ECO:0000313" key="7">
    <source>
        <dbReference type="Proteomes" id="UP000002009"/>
    </source>
</evidence>
<dbReference type="OrthoDB" id="424402at2759"/>
<keyword evidence="3" id="KW-0539">Nucleus</keyword>
<evidence type="ECO:0000313" key="6">
    <source>
        <dbReference type="EMBL" id="ACO62528.1"/>
    </source>
</evidence>
<dbReference type="Pfam" id="PF01918">
    <property type="entry name" value="Alba"/>
    <property type="match status" value="1"/>
</dbReference>
<dbReference type="PANTHER" id="PTHR13516:SF4">
    <property type="entry name" value="FI09323P"/>
    <property type="match status" value="1"/>
</dbReference>
<organism evidence="6 7">
    <name type="scientific">Micromonas commoda (strain RCC299 / NOUM17 / CCMP2709)</name>
    <name type="common">Picoplanktonic green alga</name>
    <dbReference type="NCBI Taxonomy" id="296587"/>
    <lineage>
        <taxon>Eukaryota</taxon>
        <taxon>Viridiplantae</taxon>
        <taxon>Chlorophyta</taxon>
        <taxon>Mamiellophyceae</taxon>
        <taxon>Mamiellales</taxon>
        <taxon>Mamiellaceae</taxon>
        <taxon>Micromonas</taxon>
    </lineage>
</organism>
<dbReference type="Proteomes" id="UP000002009">
    <property type="component" value="Chromosome 4"/>
</dbReference>
<dbReference type="InParanoid" id="C1E3B6"/>
<evidence type="ECO:0000256" key="2">
    <source>
        <dbReference type="ARBA" id="ARBA00008018"/>
    </source>
</evidence>
<evidence type="ECO:0000259" key="5">
    <source>
        <dbReference type="Pfam" id="PF01918"/>
    </source>
</evidence>
<comment type="similarity">
    <text evidence="2">Belongs to the histone-like Alba family.</text>
</comment>
<dbReference type="KEGG" id="mis:MICPUN_72186"/>
<dbReference type="AlphaFoldDB" id="C1E3B6"/>
<feature type="non-terminal residue" evidence="6">
    <location>
        <position position="135"/>
    </location>
</feature>
<dbReference type="InterPro" id="IPR002775">
    <property type="entry name" value="DNA/RNA-bd_Alba-like"/>
</dbReference>
<dbReference type="InterPro" id="IPR036882">
    <property type="entry name" value="Alba-like_dom_sf"/>
</dbReference>
<keyword evidence="7" id="KW-1185">Reference proteome</keyword>